<feature type="domain" description="F-box" evidence="2">
    <location>
        <begin position="117"/>
        <end position="166"/>
    </location>
</feature>
<sequence length="685" mass="78029">MLPSLQRVLNDQDSSASIFAPPSNTNQRAQEEKHDLRVETRPVFAAIGNDSGAAVVKQNRPGITSNNTALAGSTKSAGKENVVAVAVAGEDPKPAPKRARVSKPAGPKKLRGNVGRLEYFKNMPLVIFSEICARLGLDDLLHLARVNDRFRRILMTKKNRHLWTSARKNSGLPPLKGTDFSDPEWASLIYDLTCVDCGRNRASFVDYYLRKRWCRECKDHDFLNIDSVRATCANDGDHLYEYTLRCTPSNPLVESLPWDMGTKTTIHYSYNDVVQTNDALEKLLPECSSECEEEDCDSYIEKKALYKSVVRLWIKHAAAARVDGAAHAKWAAEAEKNRISSMEEAKEQRRRDIEARLLALGYDKEDFWYREGTHRLVHQAKRLTDKIWSNISPTIISDVEDNQWNRQRAEASERRSEREYQVFKLRNGLIEQQPSLLDKSVFPSVETFLSFASVRPHWVSDEGERYDVDEDAWNASLPEIEAQVKESQYLNTVNRFHELGKQLLEARIPVPGLEELVKRASAVPVEGFKVKRSSDMTDLTREEMEPLFELYLASRVCRNEGCCQTFAFAEAWEHGEKRNGYWGRERHECGTSVRWMGIVAGIVREVGLDLVGVREEELKALGERFECWHCSAVLEKGKVLPIRTGELSWSMLLRHATQYHADIFRSPSVVPPGFVMPELRVMRGE</sequence>
<dbReference type="InParanoid" id="A0A1Y2FX33"/>
<evidence type="ECO:0000256" key="1">
    <source>
        <dbReference type="SAM" id="MobiDB-lite"/>
    </source>
</evidence>
<feature type="compositionally biased region" description="Polar residues" evidence="1">
    <location>
        <begin position="7"/>
        <end position="28"/>
    </location>
</feature>
<evidence type="ECO:0000259" key="2">
    <source>
        <dbReference type="PROSITE" id="PS50181"/>
    </source>
</evidence>
<keyword evidence="4" id="KW-1185">Reference proteome</keyword>
<organism evidence="3 4">
    <name type="scientific">Leucosporidium creatinivorum</name>
    <dbReference type="NCBI Taxonomy" id="106004"/>
    <lineage>
        <taxon>Eukaryota</taxon>
        <taxon>Fungi</taxon>
        <taxon>Dikarya</taxon>
        <taxon>Basidiomycota</taxon>
        <taxon>Pucciniomycotina</taxon>
        <taxon>Microbotryomycetes</taxon>
        <taxon>Leucosporidiales</taxon>
        <taxon>Leucosporidium</taxon>
    </lineage>
</organism>
<evidence type="ECO:0000313" key="4">
    <source>
        <dbReference type="Proteomes" id="UP000193467"/>
    </source>
</evidence>
<dbReference type="AlphaFoldDB" id="A0A1Y2FX33"/>
<feature type="region of interest" description="Disordered" evidence="1">
    <location>
        <begin position="1"/>
        <end position="36"/>
    </location>
</feature>
<name>A0A1Y2FX33_9BASI</name>
<comment type="caution">
    <text evidence="3">The sequence shown here is derived from an EMBL/GenBank/DDBJ whole genome shotgun (WGS) entry which is preliminary data.</text>
</comment>
<dbReference type="PROSITE" id="PS50181">
    <property type="entry name" value="FBOX"/>
    <property type="match status" value="1"/>
</dbReference>
<dbReference type="OrthoDB" id="3248205at2759"/>
<gene>
    <name evidence="3" type="ORF">BCR35DRAFT_219205</name>
</gene>
<evidence type="ECO:0000313" key="3">
    <source>
        <dbReference type="EMBL" id="ORY88623.1"/>
    </source>
</evidence>
<dbReference type="STRING" id="106004.A0A1Y2FX33"/>
<reference evidence="3 4" key="1">
    <citation type="submission" date="2016-07" db="EMBL/GenBank/DDBJ databases">
        <title>Pervasive Adenine N6-methylation of Active Genes in Fungi.</title>
        <authorList>
            <consortium name="DOE Joint Genome Institute"/>
            <person name="Mondo S.J."/>
            <person name="Dannebaum R.O."/>
            <person name="Kuo R.C."/>
            <person name="Labutti K."/>
            <person name="Haridas S."/>
            <person name="Kuo A."/>
            <person name="Salamov A."/>
            <person name="Ahrendt S.R."/>
            <person name="Lipzen A."/>
            <person name="Sullivan W."/>
            <person name="Andreopoulos W.B."/>
            <person name="Clum A."/>
            <person name="Lindquist E."/>
            <person name="Daum C."/>
            <person name="Ramamoorthy G.K."/>
            <person name="Gryganskyi A."/>
            <person name="Culley D."/>
            <person name="Magnuson J.K."/>
            <person name="James T.Y."/>
            <person name="O'Malley M.A."/>
            <person name="Stajich J.E."/>
            <person name="Spatafora J.W."/>
            <person name="Visel A."/>
            <person name="Grigoriev I.V."/>
        </authorList>
    </citation>
    <scope>NUCLEOTIDE SEQUENCE [LARGE SCALE GENOMIC DNA]</scope>
    <source>
        <strain evidence="3 4">62-1032</strain>
    </source>
</reference>
<protein>
    <recommendedName>
        <fullName evidence="2">F-box domain-containing protein</fullName>
    </recommendedName>
</protein>
<dbReference type="InterPro" id="IPR001810">
    <property type="entry name" value="F-box_dom"/>
</dbReference>
<dbReference type="EMBL" id="MCGR01000009">
    <property type="protein sequence ID" value="ORY88623.1"/>
    <property type="molecule type" value="Genomic_DNA"/>
</dbReference>
<dbReference type="Proteomes" id="UP000193467">
    <property type="component" value="Unassembled WGS sequence"/>
</dbReference>
<accession>A0A1Y2FX33</accession>
<proteinExistence type="predicted"/>